<feature type="compositionally biased region" description="Polar residues" evidence="5">
    <location>
        <begin position="803"/>
        <end position="812"/>
    </location>
</feature>
<accession>A0A177VCF3</accession>
<dbReference type="GO" id="GO:0016020">
    <property type="term" value="C:membrane"/>
    <property type="evidence" value="ECO:0007669"/>
    <property type="project" value="TreeGrafter"/>
</dbReference>
<evidence type="ECO:0000313" key="9">
    <source>
        <dbReference type="Proteomes" id="UP000077671"/>
    </source>
</evidence>
<evidence type="ECO:0000313" key="8">
    <source>
        <dbReference type="EMBL" id="KAE8262102.1"/>
    </source>
</evidence>
<dbReference type="PANTHER" id="PTHR12894:SF27">
    <property type="entry name" value="TRANSFORMING GROWTH FACTOR-BETA RECEPTOR-ASSOCIATED PROTEIN 1"/>
    <property type="match status" value="1"/>
</dbReference>
<dbReference type="GO" id="GO:0034058">
    <property type="term" value="P:endosomal vesicle fusion"/>
    <property type="evidence" value="ECO:0007669"/>
    <property type="project" value="TreeGrafter"/>
</dbReference>
<dbReference type="InterPro" id="IPR032914">
    <property type="entry name" value="Vam6/VPS39/TRAP1"/>
</dbReference>
<evidence type="ECO:0000256" key="4">
    <source>
        <dbReference type="ARBA" id="ARBA00022927"/>
    </source>
</evidence>
<dbReference type="AlphaFoldDB" id="A0A177VCF3"/>
<organism evidence="8 9">
    <name type="scientific">Tilletia caries</name>
    <name type="common">wheat bunt fungus</name>
    <dbReference type="NCBI Taxonomy" id="13290"/>
    <lineage>
        <taxon>Eukaryota</taxon>
        <taxon>Fungi</taxon>
        <taxon>Dikarya</taxon>
        <taxon>Basidiomycota</taxon>
        <taxon>Ustilaginomycotina</taxon>
        <taxon>Exobasidiomycetes</taxon>
        <taxon>Tilletiales</taxon>
        <taxon>Tilletiaceae</taxon>
        <taxon>Tilletia</taxon>
    </lineage>
</organism>
<evidence type="ECO:0000313" key="7">
    <source>
        <dbReference type="EMBL" id="CAD6918230.1"/>
    </source>
</evidence>
<keyword evidence="4" id="KW-0653">Protein transport</keyword>
<dbReference type="EMBL" id="CAJHJG010002160">
    <property type="protein sequence ID" value="CAD6918230.1"/>
    <property type="molecule type" value="Genomic_DNA"/>
</dbReference>
<feature type="domain" description="CNH" evidence="6">
    <location>
        <begin position="42"/>
        <end position="357"/>
    </location>
</feature>
<reference evidence="8" key="2">
    <citation type="journal article" date="2019" name="IMA Fungus">
        <title>Genome sequencing and comparison of five Tilletia species to identify candidate genes for the detection of regulated species infecting wheat.</title>
        <authorList>
            <person name="Nguyen H.D.T."/>
            <person name="Sultana T."/>
            <person name="Kesanakurti P."/>
            <person name="Hambleton S."/>
        </authorList>
    </citation>
    <scope>NUCLEOTIDE SEQUENCE</scope>
    <source>
        <strain evidence="8">DAOMC 238032</strain>
    </source>
</reference>
<dbReference type="PANTHER" id="PTHR12894">
    <property type="entry name" value="CNH DOMAIN CONTAINING"/>
    <property type="match status" value="1"/>
</dbReference>
<proteinExistence type="predicted"/>
<gene>
    <name evidence="8" type="ORF">A4X03_0g2720</name>
    <name evidence="7" type="ORF">JKIAZH3_G1153</name>
</gene>
<dbReference type="InterPro" id="IPR001180">
    <property type="entry name" value="CNH_dom"/>
</dbReference>
<evidence type="ECO:0000256" key="3">
    <source>
        <dbReference type="ARBA" id="ARBA00022490"/>
    </source>
</evidence>
<reference evidence="8" key="1">
    <citation type="submission" date="2016-04" db="EMBL/GenBank/DDBJ databases">
        <authorList>
            <person name="Nguyen H.D."/>
            <person name="Kesanakurti P."/>
            <person name="Cullis J."/>
            <person name="Levesque C.A."/>
            <person name="Hambleton S."/>
        </authorList>
    </citation>
    <scope>NUCLEOTIDE SEQUENCE</scope>
    <source>
        <strain evidence="8">DAOMC 238032</strain>
    </source>
</reference>
<evidence type="ECO:0000313" key="10">
    <source>
        <dbReference type="Proteomes" id="UP000836402"/>
    </source>
</evidence>
<evidence type="ECO:0000256" key="2">
    <source>
        <dbReference type="ARBA" id="ARBA00022448"/>
    </source>
</evidence>
<keyword evidence="10" id="KW-1185">Reference proteome</keyword>
<dbReference type="GO" id="GO:0015031">
    <property type="term" value="P:protein transport"/>
    <property type="evidence" value="ECO:0007669"/>
    <property type="project" value="UniProtKB-KW"/>
</dbReference>
<name>A0A177VCF3_9BASI</name>
<evidence type="ECO:0000256" key="1">
    <source>
        <dbReference type="ARBA" id="ARBA00004496"/>
    </source>
</evidence>
<comment type="caution">
    <text evidence="8">The sequence shown here is derived from an EMBL/GenBank/DDBJ whole genome shotgun (WGS) entry which is preliminary data.</text>
</comment>
<feature type="region of interest" description="Disordered" evidence="5">
    <location>
        <begin position="473"/>
        <end position="493"/>
    </location>
</feature>
<keyword evidence="2" id="KW-0813">Transport</keyword>
<keyword evidence="3" id="KW-0963">Cytoplasm</keyword>
<comment type="subcellular location">
    <subcellularLocation>
        <location evidence="1">Cytoplasm</location>
    </subcellularLocation>
</comment>
<dbReference type="GO" id="GO:0005737">
    <property type="term" value="C:cytoplasm"/>
    <property type="evidence" value="ECO:0007669"/>
    <property type="project" value="UniProtKB-SubCell"/>
</dbReference>
<protein>
    <recommendedName>
        <fullName evidence="6">CNH domain-containing protein</fullName>
    </recommendedName>
</protein>
<evidence type="ECO:0000259" key="6">
    <source>
        <dbReference type="PROSITE" id="PS50219"/>
    </source>
</evidence>
<feature type="region of interest" description="Disordered" evidence="5">
    <location>
        <begin position="725"/>
        <end position="812"/>
    </location>
</feature>
<reference evidence="7" key="3">
    <citation type="submission" date="2020-10" db="EMBL/GenBank/DDBJ databases">
        <authorList>
            <person name="Sedaghatjoo S."/>
        </authorList>
    </citation>
    <scope>NUCLEOTIDE SEQUENCE</scope>
    <source>
        <strain evidence="7">AZH3</strain>
    </source>
</reference>
<evidence type="ECO:0000256" key="5">
    <source>
        <dbReference type="SAM" id="MobiDB-lite"/>
    </source>
</evidence>
<dbReference type="Proteomes" id="UP000077671">
    <property type="component" value="Unassembled WGS sequence"/>
</dbReference>
<dbReference type="PROSITE" id="PS50219">
    <property type="entry name" value="CNH"/>
    <property type="match status" value="1"/>
</dbReference>
<sequence>MNGVMASDGAHAPAYSDIGDGEDSLFELTPILDPAMADSAASSAVRCTESYDSNLYVGTSDGNLLWYTISNEGSSTQPPTYRLNNTTIISSVSKPVEKLILLPAISVAVVLCESLVTFYELPSFQPIPPSTLPHIKAVATVVQDDAELESGTDTDGLVSLCIIKRKHIILAKFSKERWLPIKEVPLPGGANIARRYREQLCIATTSAYSLVNLADSTILPLGLPISQSTDSPSAQVRPSILSIVPSLTSQHPMAGNSRTNSSFQRRDVERRGCEFLITSHAENVTLGVFVTSNGEPAPRLIEWPSHPRALVLDRTRVIALLRNDTVEIHELATVDKMATLTIPASLEPRFLAAASPHASAWLCGKNAVQRVGELPLLRRAQRLVGRGDWDGLRELADEAWEHESRETIDVASQRKAVRKAQTRDLQKINQELGFHFLENINFALARRYLSRGRIDPRTVIRLFSDVRRHVLDDDDDDEEGGGSGGGIRGGLEDEPREWKSVEDLIRANLEHNYCPPLDVDSEPALQRLAEALLVRAKFDLLRGFLVDCRQERRGEQREGRLGMDELTWRRVGMVIDIVLAKVYAAVGDLDELLAVLNEPGNESLESEVERALRSSGQYGMLAGLLLKKGDQGGAMETVTELLARQQDPAVREQINLLLDSHSIQLDLPSTVRDLSDEWTLTSTGLQTFLRRRMRDQLHTRQEVQIVRALSLAQNLEVTEKVWGTISQKQQQQQQQKRDGRRGGGRGSATSTPVVEDVGTMSVAAERPDVVKEEDEEGLKEGGGGRRRKAQNGHASIADFGSLSKESPSSVRT</sequence>
<dbReference type="EMBL" id="LWDD02000277">
    <property type="protein sequence ID" value="KAE8262102.1"/>
    <property type="molecule type" value="Genomic_DNA"/>
</dbReference>
<dbReference type="Pfam" id="PF00780">
    <property type="entry name" value="CNH"/>
    <property type="match status" value="1"/>
</dbReference>
<dbReference type="Proteomes" id="UP000836402">
    <property type="component" value="Unassembled WGS sequence"/>
</dbReference>
<dbReference type="GO" id="GO:0006914">
    <property type="term" value="P:autophagy"/>
    <property type="evidence" value="ECO:0007669"/>
    <property type="project" value="TreeGrafter"/>
</dbReference>